<feature type="binding site" evidence="3">
    <location>
        <position position="93"/>
    </location>
    <ligand>
        <name>carboxy-S-adenosyl-L-methionine</name>
        <dbReference type="ChEBI" id="CHEBI:134278"/>
    </ligand>
</feature>
<name>A0A136A104_9ALTE</name>
<gene>
    <name evidence="3" type="primary">cmoB</name>
    <name evidence="4" type="ORF">AX660_12025</name>
</gene>
<dbReference type="STRING" id="1799789.AX660_12025"/>
<dbReference type="EMBL" id="LSNE01000005">
    <property type="protein sequence ID" value="KXI28912.1"/>
    <property type="molecule type" value="Genomic_DNA"/>
</dbReference>
<dbReference type="NCBIfam" id="NF011650">
    <property type="entry name" value="PRK15068.1"/>
    <property type="match status" value="1"/>
</dbReference>
<comment type="function">
    <text evidence="3">Catalyzes carboxymethyl transfer from carboxy-S-adenosyl-L-methionine (Cx-SAM) to 5-hydroxyuridine (ho5U) to form 5-carboxymethoxyuridine (cmo5U) at position 34 in tRNAs.</text>
</comment>
<dbReference type="Gene3D" id="3.40.50.150">
    <property type="entry name" value="Vaccinia Virus protein VP39"/>
    <property type="match status" value="1"/>
</dbReference>
<dbReference type="NCBIfam" id="TIGR00452">
    <property type="entry name" value="tRNA 5-methoxyuridine(34)/uridine 5-oxyacetic acid(34) synthase CmoB"/>
    <property type="match status" value="1"/>
</dbReference>
<dbReference type="GO" id="GO:0016765">
    <property type="term" value="F:transferase activity, transferring alkyl or aryl (other than methyl) groups"/>
    <property type="evidence" value="ECO:0007669"/>
    <property type="project" value="UniProtKB-UniRule"/>
</dbReference>
<reference evidence="5" key="1">
    <citation type="submission" date="2016-02" db="EMBL/GenBank/DDBJ databases">
        <authorList>
            <person name="Schultz-Johansen M."/>
            <person name="Glaring M.A."/>
            <person name="Bech P.K."/>
            <person name="Stougaard P."/>
        </authorList>
    </citation>
    <scope>NUCLEOTIDE SEQUENCE [LARGE SCALE GENOMIC DNA]</scope>
    <source>
        <strain evidence="5">S66</strain>
    </source>
</reference>
<feature type="binding site" evidence="3">
    <location>
        <position position="132"/>
    </location>
    <ligand>
        <name>carboxy-S-adenosyl-L-methionine</name>
        <dbReference type="ChEBI" id="CHEBI:134278"/>
    </ligand>
</feature>
<keyword evidence="5" id="KW-1185">Reference proteome</keyword>
<dbReference type="GO" id="GO:0002098">
    <property type="term" value="P:tRNA wobble uridine modification"/>
    <property type="evidence" value="ECO:0007669"/>
    <property type="project" value="InterPro"/>
</dbReference>
<proteinExistence type="inferred from homology"/>
<dbReference type="InterPro" id="IPR010017">
    <property type="entry name" value="CmoB"/>
</dbReference>
<dbReference type="HAMAP" id="MF_01590">
    <property type="entry name" value="tRNA_carboxymethyltr_CmoB"/>
    <property type="match status" value="1"/>
</dbReference>
<dbReference type="PANTHER" id="PTHR43464">
    <property type="entry name" value="METHYLTRANSFERASE"/>
    <property type="match status" value="1"/>
</dbReference>
<evidence type="ECO:0000256" key="1">
    <source>
        <dbReference type="ARBA" id="ARBA00022679"/>
    </source>
</evidence>
<feature type="binding site" evidence="3">
    <location>
        <position position="197"/>
    </location>
    <ligand>
        <name>carboxy-S-adenosyl-L-methionine</name>
        <dbReference type="ChEBI" id="CHEBI:134278"/>
    </ligand>
</feature>
<comment type="similarity">
    <text evidence="3">Belongs to the class I-like SAM-binding methyltransferase superfamily. CmoB family.</text>
</comment>
<protein>
    <recommendedName>
        <fullName evidence="3">tRNA U34 carboxymethyltransferase</fullName>
        <ecNumber evidence="3">2.5.1.-</ecNumber>
    </recommendedName>
</protein>
<feature type="binding site" evidence="3">
    <location>
        <position position="112"/>
    </location>
    <ligand>
        <name>carboxy-S-adenosyl-L-methionine</name>
        <dbReference type="ChEBI" id="CHEBI:134278"/>
    </ligand>
</feature>
<feature type="binding site" evidence="3">
    <location>
        <position position="201"/>
    </location>
    <ligand>
        <name>carboxy-S-adenosyl-L-methionine</name>
        <dbReference type="ChEBI" id="CHEBI:134278"/>
    </ligand>
</feature>
<dbReference type="Proteomes" id="UP000070299">
    <property type="component" value="Unassembled WGS sequence"/>
</dbReference>
<dbReference type="InterPro" id="IPR027555">
    <property type="entry name" value="Mo5U34_MeTrfas-like"/>
</dbReference>
<dbReference type="CDD" id="cd02440">
    <property type="entry name" value="AdoMet_MTases"/>
    <property type="match status" value="1"/>
</dbReference>
<organism evidence="4 5">
    <name type="scientific">Paraglaciecola hydrolytica</name>
    <dbReference type="NCBI Taxonomy" id="1799789"/>
    <lineage>
        <taxon>Bacteria</taxon>
        <taxon>Pseudomonadati</taxon>
        <taxon>Pseudomonadota</taxon>
        <taxon>Gammaproteobacteria</taxon>
        <taxon>Alteromonadales</taxon>
        <taxon>Alteromonadaceae</taxon>
        <taxon>Paraglaciecola</taxon>
    </lineage>
</organism>
<dbReference type="GO" id="GO:0008168">
    <property type="term" value="F:methyltransferase activity"/>
    <property type="evidence" value="ECO:0007669"/>
    <property type="project" value="TreeGrafter"/>
</dbReference>
<dbReference type="Pfam" id="PF08003">
    <property type="entry name" value="Methyltransf_9"/>
    <property type="match status" value="1"/>
</dbReference>
<comment type="catalytic activity">
    <reaction evidence="3">
        <text>carboxy-S-adenosyl-L-methionine + 5-hydroxyuridine(34) in tRNA = 5-carboxymethoxyuridine(34) in tRNA + S-adenosyl-L-homocysteine + H(+)</text>
        <dbReference type="Rhea" id="RHEA:52848"/>
        <dbReference type="Rhea" id="RHEA-COMP:13381"/>
        <dbReference type="Rhea" id="RHEA-COMP:13383"/>
        <dbReference type="ChEBI" id="CHEBI:15378"/>
        <dbReference type="ChEBI" id="CHEBI:57856"/>
        <dbReference type="ChEBI" id="CHEBI:134278"/>
        <dbReference type="ChEBI" id="CHEBI:136877"/>
        <dbReference type="ChEBI" id="CHEBI:136879"/>
    </reaction>
</comment>
<feature type="binding site" evidence="3">
    <location>
        <position position="316"/>
    </location>
    <ligand>
        <name>carboxy-S-adenosyl-L-methionine</name>
        <dbReference type="ChEBI" id="CHEBI:134278"/>
    </ligand>
</feature>
<comment type="subunit">
    <text evidence="3">Homotetramer.</text>
</comment>
<dbReference type="OrthoDB" id="9773188at2"/>
<accession>A0A136A104</accession>
<dbReference type="SUPFAM" id="SSF53335">
    <property type="entry name" value="S-adenosyl-L-methionine-dependent methyltransferases"/>
    <property type="match status" value="1"/>
</dbReference>
<evidence type="ECO:0000313" key="5">
    <source>
        <dbReference type="Proteomes" id="UP000070299"/>
    </source>
</evidence>
<dbReference type="EC" id="2.5.1.-" evidence="3"/>
<evidence type="ECO:0000256" key="3">
    <source>
        <dbReference type="HAMAP-Rule" id="MF_01590"/>
    </source>
</evidence>
<keyword evidence="2 3" id="KW-0819">tRNA processing</keyword>
<dbReference type="AlphaFoldDB" id="A0A136A104"/>
<dbReference type="PANTHER" id="PTHR43464:SF95">
    <property type="entry name" value="TRNA U34 CARBOXYMETHYLTRANSFERASE"/>
    <property type="match status" value="1"/>
</dbReference>
<feature type="binding site" evidence="3">
    <location>
        <begin position="182"/>
        <end position="183"/>
    </location>
    <ligand>
        <name>carboxy-S-adenosyl-L-methionine</name>
        <dbReference type="ChEBI" id="CHEBI:134278"/>
    </ligand>
</feature>
<comment type="caution">
    <text evidence="4">The sequence shown here is derived from an EMBL/GenBank/DDBJ whole genome shotgun (WGS) entry which is preliminary data.</text>
</comment>
<dbReference type="InterPro" id="IPR029063">
    <property type="entry name" value="SAM-dependent_MTases_sf"/>
</dbReference>
<keyword evidence="1 3" id="KW-0808">Transferase</keyword>
<dbReference type="RefSeq" id="WP_068375791.1">
    <property type="nucleotide sequence ID" value="NZ_LSNE01000005.1"/>
</dbReference>
<feature type="binding site" evidence="3">
    <location>
        <begin position="154"/>
        <end position="156"/>
    </location>
    <ligand>
        <name>carboxy-S-adenosyl-L-methionine</name>
        <dbReference type="ChEBI" id="CHEBI:134278"/>
    </ligand>
</feature>
<feature type="binding site" evidence="3">
    <location>
        <position position="107"/>
    </location>
    <ligand>
        <name>carboxy-S-adenosyl-L-methionine</name>
        <dbReference type="ChEBI" id="CHEBI:134278"/>
    </ligand>
</feature>
<evidence type="ECO:0000256" key="2">
    <source>
        <dbReference type="ARBA" id="ARBA00022694"/>
    </source>
</evidence>
<sequence>MSFPWFKDFYQQIAHSPLSHWLEVLPAQLALWQSAQLHGDFAKWLKLLSLFPQTSVSNIELQDKVEFGFASDIDEHTSKQLVGLFKQFMPWRKGPFFIHGIHIDTEWRSDWKWDRVKPHIHSLKNRHVLDVGCGSGYHMWRMLAEDPKLVVGADPSQLFLMQFQAIKQFNPDPRIHLLPIGVEQLPELQAFDTVFSMGVLYHRKSPIDFLYQLKSQLRKGGELVLETLVVEGDEQTVFMPEDRYAQMRNVWYLPSTKALTLWLERVGFSNIRVVDVAPTTLDEQRKTQWMESQSLADFLDPQDNSRTIEGYPAPLRAVLIAER</sequence>
<evidence type="ECO:0000313" key="4">
    <source>
        <dbReference type="EMBL" id="KXI28912.1"/>
    </source>
</evidence>